<organism evidence="2 3">
    <name type="scientific">Caenorhabditis japonica</name>
    <dbReference type="NCBI Taxonomy" id="281687"/>
    <lineage>
        <taxon>Eukaryota</taxon>
        <taxon>Metazoa</taxon>
        <taxon>Ecdysozoa</taxon>
        <taxon>Nematoda</taxon>
        <taxon>Chromadorea</taxon>
        <taxon>Rhabditida</taxon>
        <taxon>Rhabditina</taxon>
        <taxon>Rhabditomorpha</taxon>
        <taxon>Rhabditoidea</taxon>
        <taxon>Rhabditidae</taxon>
        <taxon>Peloderinae</taxon>
        <taxon>Caenorhabditis</taxon>
    </lineage>
</organism>
<reference evidence="2" key="2">
    <citation type="submission" date="2022-06" db="UniProtKB">
        <authorList>
            <consortium name="EnsemblMetazoa"/>
        </authorList>
    </citation>
    <scope>IDENTIFICATION</scope>
    <source>
        <strain evidence="2">DF5081</strain>
    </source>
</reference>
<feature type="region of interest" description="Disordered" evidence="1">
    <location>
        <begin position="1"/>
        <end position="68"/>
    </location>
</feature>
<accession>A0A8R1DHN2</accession>
<evidence type="ECO:0000313" key="3">
    <source>
        <dbReference type="Proteomes" id="UP000005237"/>
    </source>
</evidence>
<dbReference type="AlphaFoldDB" id="A0A8R1DHN2"/>
<feature type="compositionally biased region" description="Basic and acidic residues" evidence="1">
    <location>
        <begin position="9"/>
        <end position="45"/>
    </location>
</feature>
<reference evidence="3" key="1">
    <citation type="submission" date="2010-08" db="EMBL/GenBank/DDBJ databases">
        <authorList>
            <consortium name="Caenorhabditis japonica Sequencing Consortium"/>
            <person name="Wilson R.K."/>
        </authorList>
    </citation>
    <scope>NUCLEOTIDE SEQUENCE [LARGE SCALE GENOMIC DNA]</scope>
    <source>
        <strain evidence="3">DF5081</strain>
    </source>
</reference>
<evidence type="ECO:0000256" key="1">
    <source>
        <dbReference type="SAM" id="MobiDB-lite"/>
    </source>
</evidence>
<evidence type="ECO:0000313" key="2">
    <source>
        <dbReference type="EnsemblMetazoa" id="CJA02304.1"/>
    </source>
</evidence>
<name>A0A8R1DHN2_CAEJA</name>
<feature type="compositionally biased region" description="Polar residues" evidence="1">
    <location>
        <begin position="49"/>
        <end position="65"/>
    </location>
</feature>
<proteinExistence type="predicted"/>
<dbReference type="EnsemblMetazoa" id="CJA02304.1">
    <property type="protein sequence ID" value="CJA02304.1"/>
    <property type="gene ID" value="WBGene00121508"/>
</dbReference>
<sequence>MQEASEIAELQKKYDKREEVKKEVKRRIEEEEKEKKLRKETEDLLKSPTVLSNNQNYTKSSSSSFPKLGRRFNNSQYFNWSDDDDIPVIRHESPLRPISRRTHSPLPPSASDACQLCTLAMRGTRTQSEACAHMDAFLASHRH</sequence>
<dbReference type="Proteomes" id="UP000005237">
    <property type="component" value="Unassembled WGS sequence"/>
</dbReference>
<keyword evidence="3" id="KW-1185">Reference proteome</keyword>
<protein>
    <submittedName>
        <fullName evidence="2">Uncharacterized protein</fullName>
    </submittedName>
</protein>